<evidence type="ECO:0000256" key="3">
    <source>
        <dbReference type="ARBA" id="ARBA00022692"/>
    </source>
</evidence>
<comment type="subcellular location">
    <subcellularLocation>
        <location evidence="1">Membrane</location>
    </subcellularLocation>
</comment>
<evidence type="ECO:0000256" key="4">
    <source>
        <dbReference type="ARBA" id="ARBA00022989"/>
    </source>
</evidence>
<keyword evidence="3" id="KW-0812">Transmembrane</keyword>
<evidence type="ECO:0000313" key="6">
    <source>
        <dbReference type="EMBL" id="KAF7064219.1"/>
    </source>
</evidence>
<dbReference type="Proteomes" id="UP000815260">
    <property type="component" value="Chromosome 5B"/>
</dbReference>
<feature type="non-terminal residue" evidence="6">
    <location>
        <position position="1"/>
    </location>
</feature>
<accession>A0A9R1HF05</accession>
<evidence type="ECO:0000256" key="2">
    <source>
        <dbReference type="ARBA" id="ARBA00007590"/>
    </source>
</evidence>
<feature type="non-terminal residue" evidence="6">
    <location>
        <position position="43"/>
    </location>
</feature>
<comment type="caution">
    <text evidence="6">The sequence shown here is derived from an EMBL/GenBank/DDBJ whole genome shotgun (WGS) entry which is preliminary data.</text>
</comment>
<name>A0A9R1HF05_WHEAT</name>
<keyword evidence="4" id="KW-1133">Transmembrane helix</keyword>
<reference evidence="6" key="1">
    <citation type="journal article" date="2017" name="Gigascience">
        <title>The first near-complete assembly of the hexaploid bread wheat genome, Triticum aestivum.</title>
        <authorList>
            <person name="Zimin A.V."/>
            <person name="Puiu D."/>
            <person name="Hall R."/>
            <person name="Kingan S."/>
            <person name="Clavijo B.J."/>
            <person name="Salzberg S.L."/>
        </authorList>
    </citation>
    <scope>NUCLEOTIDE SEQUENCE</scope>
    <source>
        <tissue evidence="6">Leaf</tissue>
    </source>
</reference>
<dbReference type="AlphaFoldDB" id="A0A9R1HF05"/>
<dbReference type="Gene3D" id="1.10.10.1740">
    <property type="entry name" value="Transmembrane protein 14-like"/>
    <property type="match status" value="1"/>
</dbReference>
<dbReference type="EMBL" id="CM022224">
    <property type="protein sequence ID" value="KAF7064219.1"/>
    <property type="molecule type" value="Genomic_DNA"/>
</dbReference>
<dbReference type="InterPro" id="IPR044890">
    <property type="entry name" value="TMEM14_sf"/>
</dbReference>
<sequence length="43" mass="4438">TEMYGFCSTHPYGFAVLVDGVLGYLRRGSTDSLAGGADLGGLL</sequence>
<keyword evidence="5" id="KW-0472">Membrane</keyword>
<dbReference type="GO" id="GO:0016020">
    <property type="term" value="C:membrane"/>
    <property type="evidence" value="ECO:0007669"/>
    <property type="project" value="UniProtKB-SubCell"/>
</dbReference>
<comment type="similarity">
    <text evidence="2">Belongs to the TMEM14 family.</text>
</comment>
<proteinExistence type="inferred from homology"/>
<protein>
    <submittedName>
        <fullName evidence="6">Uncharacterized protein</fullName>
    </submittedName>
</protein>
<evidence type="ECO:0000256" key="1">
    <source>
        <dbReference type="ARBA" id="ARBA00004370"/>
    </source>
</evidence>
<reference evidence="6" key="2">
    <citation type="submission" date="2020-03" db="EMBL/GenBank/DDBJ databases">
        <title>The second near-complete assembly of the hexaploid bread wheat (Triticum aestivum) genome.</title>
        <authorList>
            <person name="Zimin A.V."/>
            <person name="Puiu D."/>
            <person name="Shumante A."/>
            <person name="Alonge M."/>
            <person name="Salzberg S.L."/>
        </authorList>
    </citation>
    <scope>NUCLEOTIDE SEQUENCE</scope>
    <source>
        <tissue evidence="6">Leaf</tissue>
    </source>
</reference>
<gene>
    <name evidence="6" type="ORF">CFC21_070602</name>
</gene>
<evidence type="ECO:0000256" key="5">
    <source>
        <dbReference type="ARBA" id="ARBA00023136"/>
    </source>
</evidence>
<dbReference type="InterPro" id="IPR005349">
    <property type="entry name" value="TMEM14"/>
</dbReference>
<organism evidence="6">
    <name type="scientific">Triticum aestivum</name>
    <name type="common">Wheat</name>
    <dbReference type="NCBI Taxonomy" id="4565"/>
    <lineage>
        <taxon>Eukaryota</taxon>
        <taxon>Viridiplantae</taxon>
        <taxon>Streptophyta</taxon>
        <taxon>Embryophyta</taxon>
        <taxon>Tracheophyta</taxon>
        <taxon>Spermatophyta</taxon>
        <taxon>Magnoliopsida</taxon>
        <taxon>Liliopsida</taxon>
        <taxon>Poales</taxon>
        <taxon>Poaceae</taxon>
        <taxon>BOP clade</taxon>
        <taxon>Pooideae</taxon>
        <taxon>Triticodae</taxon>
        <taxon>Triticeae</taxon>
        <taxon>Triticinae</taxon>
        <taxon>Triticum</taxon>
    </lineage>
</organism>
<dbReference type="Pfam" id="PF03647">
    <property type="entry name" value="Tmemb_14"/>
    <property type="match status" value="1"/>
</dbReference>